<protein>
    <submittedName>
        <fullName evidence="1">Uncharacterized protein</fullName>
    </submittedName>
</protein>
<dbReference type="PANTHER" id="PTHR37392:SF1">
    <property type="entry name" value="OS09G0556800 PROTEIN"/>
    <property type="match status" value="1"/>
</dbReference>
<accession>W1PT15</accession>
<evidence type="ECO:0000313" key="1">
    <source>
        <dbReference type="EMBL" id="ERN10425.1"/>
    </source>
</evidence>
<dbReference type="Proteomes" id="UP000017836">
    <property type="component" value="Unassembled WGS sequence"/>
</dbReference>
<sequence>MVYTYTPTYYSSVQGTITSLCKTLLPFSFKTSARKRLGSLSHEQKLSKQQSDNLKWQQDMFHGILHKMGLQKEGILPENEVSAFRSQLLETIVTAPSEEDSSVIIRDKLQFLQELFYAECITGQEYHKSKRPLVLRLANQGAEINCKDVVFESKPGLGFENEEENLWSVVEFKDEQRLICNGMDTEKNRAKRKSPMKQMKGAMSKFSGFSKPHKLGKKRLSFEPLQQLNIENQSENTDLVESFGENPFWQDNKQGSILMPESSPPVSIKSSKRGEKAKQKVFYNLFQKEEREGGTGEQSFEIDENGVKPTKKTWGFDGLKKWKKWNDEDESTVPYLPPGERSDDVSSAPCKLVVRPIGEGPDTKLIKRKIHSNGSATDFFIDKVLGENINKELSRIQAELAVKNPNLAFTTDQIEAISTRLPVDKADLKKFFPKSWCDRYGDMVLDVVRKEFKEHIGEMEELRNSARERRSNSMAWRENNENFSPNLAFEGHGSLKKRNNAGSINSTTVGDRLKEDYYNYDSNANCFTNNPFYHSEYDANNDFRPESAFFHGSFQSFSPAAHRA</sequence>
<dbReference type="EMBL" id="KI392852">
    <property type="protein sequence ID" value="ERN10425.1"/>
    <property type="molecule type" value="Genomic_DNA"/>
</dbReference>
<dbReference type="PANTHER" id="PTHR37392">
    <property type="entry name" value="OS09G0556800 PROTEIN"/>
    <property type="match status" value="1"/>
</dbReference>
<dbReference type="Gramene" id="ERN10425">
    <property type="protein sequence ID" value="ERN10425"/>
    <property type="gene ID" value="AMTR_s00026p00198950"/>
</dbReference>
<dbReference type="OrthoDB" id="1904025at2759"/>
<dbReference type="AlphaFoldDB" id="W1PT15"/>
<name>W1PT15_AMBTC</name>
<dbReference type="eggNOG" id="ENOG502QRWY">
    <property type="taxonomic scope" value="Eukaryota"/>
</dbReference>
<evidence type="ECO:0000313" key="2">
    <source>
        <dbReference type="Proteomes" id="UP000017836"/>
    </source>
</evidence>
<dbReference type="OMA" id="GEGPNTK"/>
<reference evidence="2" key="1">
    <citation type="journal article" date="2013" name="Science">
        <title>The Amborella genome and the evolution of flowering plants.</title>
        <authorList>
            <consortium name="Amborella Genome Project"/>
        </authorList>
    </citation>
    <scope>NUCLEOTIDE SEQUENCE [LARGE SCALE GENOMIC DNA]</scope>
</reference>
<dbReference type="HOGENOM" id="CLU_044531_0_0_1"/>
<keyword evidence="2" id="KW-1185">Reference proteome</keyword>
<organism evidence="1 2">
    <name type="scientific">Amborella trichopoda</name>
    <dbReference type="NCBI Taxonomy" id="13333"/>
    <lineage>
        <taxon>Eukaryota</taxon>
        <taxon>Viridiplantae</taxon>
        <taxon>Streptophyta</taxon>
        <taxon>Embryophyta</taxon>
        <taxon>Tracheophyta</taxon>
        <taxon>Spermatophyta</taxon>
        <taxon>Magnoliopsida</taxon>
        <taxon>Amborellales</taxon>
        <taxon>Amborellaceae</taxon>
        <taxon>Amborella</taxon>
    </lineage>
</organism>
<proteinExistence type="predicted"/>
<dbReference type="KEGG" id="atr:18438598"/>
<gene>
    <name evidence="1" type="ORF">AMTR_s00026p00198950</name>
</gene>